<keyword evidence="4" id="KW-1185">Reference proteome</keyword>
<keyword evidence="2" id="KW-0812">Transmembrane</keyword>
<comment type="caution">
    <text evidence="3">The sequence shown here is derived from an EMBL/GenBank/DDBJ whole genome shotgun (WGS) entry which is preliminary data.</text>
</comment>
<organism evidence="3 4">
    <name type="scientific">Methylobacterium thuringiense</name>
    <dbReference type="NCBI Taxonomy" id="1003091"/>
    <lineage>
        <taxon>Bacteria</taxon>
        <taxon>Pseudomonadati</taxon>
        <taxon>Pseudomonadota</taxon>
        <taxon>Alphaproteobacteria</taxon>
        <taxon>Hyphomicrobiales</taxon>
        <taxon>Methylobacteriaceae</taxon>
        <taxon>Methylobacterium</taxon>
    </lineage>
</organism>
<keyword evidence="2" id="KW-1133">Transmembrane helix</keyword>
<reference evidence="3" key="1">
    <citation type="journal article" date="2021" name="Front. Microbiol.">
        <title>Comprehensive Comparative Genomics and Phenotyping of Methylobacterium Species.</title>
        <authorList>
            <person name="Alessa O."/>
            <person name="Ogura Y."/>
            <person name="Fujitani Y."/>
            <person name="Takami H."/>
            <person name="Hayashi T."/>
            <person name="Sahin N."/>
            <person name="Tani A."/>
        </authorList>
    </citation>
    <scope>NUCLEOTIDE SEQUENCE</scope>
    <source>
        <strain evidence="3">DSM 23674</strain>
    </source>
</reference>
<evidence type="ECO:0000256" key="2">
    <source>
        <dbReference type="SAM" id="Phobius"/>
    </source>
</evidence>
<evidence type="ECO:0000256" key="1">
    <source>
        <dbReference type="SAM" id="Coils"/>
    </source>
</evidence>
<accession>A0ABQ4TJI1</accession>
<keyword evidence="1" id="KW-0175">Coiled coil</keyword>
<dbReference type="EMBL" id="BPRA01000001">
    <property type="protein sequence ID" value="GJE53840.1"/>
    <property type="molecule type" value="Genomic_DNA"/>
</dbReference>
<dbReference type="RefSeq" id="WP_147814336.1">
    <property type="nucleotide sequence ID" value="NZ_BPRA01000001.1"/>
</dbReference>
<keyword evidence="2" id="KW-0472">Membrane</keyword>
<feature type="transmembrane region" description="Helical" evidence="2">
    <location>
        <begin position="86"/>
        <end position="105"/>
    </location>
</feature>
<evidence type="ECO:0008006" key="5">
    <source>
        <dbReference type="Google" id="ProtNLM"/>
    </source>
</evidence>
<feature type="transmembrane region" description="Helical" evidence="2">
    <location>
        <begin position="417"/>
        <end position="437"/>
    </location>
</feature>
<dbReference type="PANTHER" id="PTHR32309:SF13">
    <property type="entry name" value="FERRIC ENTEROBACTIN TRANSPORT PROTEIN FEPE"/>
    <property type="match status" value="1"/>
</dbReference>
<protein>
    <recommendedName>
        <fullName evidence="5">Capsule biosynthesis protein</fullName>
    </recommendedName>
</protein>
<evidence type="ECO:0000313" key="3">
    <source>
        <dbReference type="EMBL" id="GJE53840.1"/>
    </source>
</evidence>
<proteinExistence type="predicted"/>
<feature type="coiled-coil region" evidence="1">
    <location>
        <begin position="249"/>
        <end position="276"/>
    </location>
</feature>
<gene>
    <name evidence="3" type="ORF">EKPJFOCH_0308</name>
</gene>
<sequence>MNADEVKEREVKVRPSEGLQGLMDLARRSVPELRRNIETLEPLKEGGALALLRRARERVNWRQLPGLRQRAPKPAERLQVVLAKRFAYFIVLPTAIMALYLFVFASDQYVAQAKFAVRGDVEPMGETSGGGEFASLIQKHNSQDSFIVRDFVHSRTMAEAAQSVLQVSKMFSGSDADFWARYRDGQPIEEFAKYWTKHVNAHIEAVSGVITLSVRTFKPEDSVAIAELVIARSEKLVNEISRRARADLIAHAETDARAAEERLKKSRLALQSFRNTWGIIDPLKTAESTLQTIGMLNKDKLKAENDLQVLRDSRLDEKSRGVQTLVATVAAIDGQIKRLKDQLTNEGLAAGTPNNITQALLEFEGLKIEQLIAEKLNESLHLMLDKARISANKQQVYLAVFVPPSLPASSIYPERGYTLMVTFFCCFALCSAGSLLLSGVKDQRI</sequence>
<dbReference type="PANTHER" id="PTHR32309">
    <property type="entry name" value="TYROSINE-PROTEIN KINASE"/>
    <property type="match status" value="1"/>
</dbReference>
<name>A0ABQ4TJI1_9HYPH</name>
<evidence type="ECO:0000313" key="4">
    <source>
        <dbReference type="Proteomes" id="UP001055101"/>
    </source>
</evidence>
<dbReference type="InterPro" id="IPR050445">
    <property type="entry name" value="Bact_polysacc_biosynth/exp"/>
</dbReference>
<dbReference type="Proteomes" id="UP001055101">
    <property type="component" value="Unassembled WGS sequence"/>
</dbReference>
<reference evidence="3" key="2">
    <citation type="submission" date="2021-08" db="EMBL/GenBank/DDBJ databases">
        <authorList>
            <person name="Tani A."/>
            <person name="Ola A."/>
            <person name="Ogura Y."/>
            <person name="Katsura K."/>
            <person name="Hayashi T."/>
        </authorList>
    </citation>
    <scope>NUCLEOTIDE SEQUENCE</scope>
    <source>
        <strain evidence="3">DSM 23674</strain>
    </source>
</reference>